<reference evidence="10 11" key="1">
    <citation type="journal article" date="2009" name="PLoS ONE">
        <title>Genome analysis of the anaerobic thermohalophilic bacterium Halothermothrix orenii.</title>
        <authorList>
            <person name="Mavromatis K."/>
            <person name="Ivanova N."/>
            <person name="Anderson I."/>
            <person name="Lykidis A."/>
            <person name="Hooper S.D."/>
            <person name="Sun H."/>
            <person name="Kunin V."/>
            <person name="Lapidus A."/>
            <person name="Hugenholtz P."/>
            <person name="Patel B."/>
            <person name="Kyrpides N.C."/>
        </authorList>
    </citation>
    <scope>NUCLEOTIDE SEQUENCE [LARGE SCALE GENOMIC DNA]</scope>
    <source>
        <strain evidence="11">H 168 / OCM 544 / DSM 9562</strain>
    </source>
</reference>
<feature type="domain" description="Peptidase S8/S53" evidence="8">
    <location>
        <begin position="264"/>
        <end position="531"/>
    </location>
</feature>
<dbReference type="PANTHER" id="PTHR43806:SF11">
    <property type="entry name" value="CEREVISIN-RELATED"/>
    <property type="match status" value="1"/>
</dbReference>
<dbReference type="Gene3D" id="3.40.50.200">
    <property type="entry name" value="Peptidase S8/S53 domain"/>
    <property type="match status" value="1"/>
</dbReference>
<keyword evidence="3 5" id="KW-0378">Hydrolase</keyword>
<dbReference type="PROSITE" id="PS00136">
    <property type="entry name" value="SUBTILASE_ASP"/>
    <property type="match status" value="1"/>
</dbReference>
<dbReference type="PROSITE" id="PS00138">
    <property type="entry name" value="SUBTILASE_SER"/>
    <property type="match status" value="1"/>
</dbReference>
<dbReference type="PRINTS" id="PR00723">
    <property type="entry name" value="SUBTILISIN"/>
</dbReference>
<dbReference type="InterPro" id="IPR054399">
    <property type="entry name" value="Fervidolysin-like_N_prodom"/>
</dbReference>
<evidence type="ECO:0000256" key="7">
    <source>
        <dbReference type="SAM" id="MobiDB-lite"/>
    </source>
</evidence>
<dbReference type="PANTHER" id="PTHR43806">
    <property type="entry name" value="PEPTIDASE S8"/>
    <property type="match status" value="1"/>
</dbReference>
<dbReference type="PROSITE" id="PS00137">
    <property type="entry name" value="SUBTILASE_HIS"/>
    <property type="match status" value="1"/>
</dbReference>
<gene>
    <name evidence="10" type="ordered locus">Hore_05170</name>
</gene>
<feature type="active site" description="Charge relay system" evidence="5">
    <location>
        <position position="272"/>
    </location>
</feature>
<dbReference type="HOGENOM" id="CLU_419652_0_0_9"/>
<dbReference type="SUPFAM" id="SSF49464">
    <property type="entry name" value="Carboxypeptidase regulatory domain-like"/>
    <property type="match status" value="1"/>
</dbReference>
<dbReference type="STRING" id="373903.Hore_05170"/>
<evidence type="ECO:0000313" key="10">
    <source>
        <dbReference type="EMBL" id="ACL69275.1"/>
    </source>
</evidence>
<dbReference type="Pfam" id="PF22148">
    <property type="entry name" value="Fervidolysin_NPro-like"/>
    <property type="match status" value="1"/>
</dbReference>
<dbReference type="SUPFAM" id="SSF52743">
    <property type="entry name" value="Subtilisin-like"/>
    <property type="match status" value="1"/>
</dbReference>
<evidence type="ECO:0000256" key="6">
    <source>
        <dbReference type="RuleBase" id="RU003355"/>
    </source>
</evidence>
<evidence type="ECO:0000259" key="8">
    <source>
        <dbReference type="Pfam" id="PF00082"/>
    </source>
</evidence>
<keyword evidence="4 5" id="KW-0720">Serine protease</keyword>
<evidence type="ECO:0000259" key="9">
    <source>
        <dbReference type="Pfam" id="PF22148"/>
    </source>
</evidence>
<dbReference type="RefSeq" id="WP_012635463.1">
    <property type="nucleotide sequence ID" value="NC_011899.1"/>
</dbReference>
<dbReference type="InterPro" id="IPR023827">
    <property type="entry name" value="Peptidase_S8_Asp-AS"/>
</dbReference>
<accession>B8D248</accession>
<comment type="similarity">
    <text evidence="1 5 6">Belongs to the peptidase S8 family.</text>
</comment>
<name>B8D248_HALOH</name>
<dbReference type="InterPro" id="IPR023828">
    <property type="entry name" value="Peptidase_S8_Ser-AS"/>
</dbReference>
<sequence>MDSKKYKVLLTAFIVIGILLFLPACSPEPDTGYKYYDIYGWVTEYNSGDPIKDAFVYIAGQTAYTDETGYYHISNIPEGVHTWRVSADGYQGYSETIEVSSDLKVSIKLFPIGDGNVSGKVTVNNNTGYQRVDVSTASTSNNGSAVIFNKSSDGIQYKENEILVKYKNEVSTLSTNSLENNNGVQIMGTRELPDGKVKHYRIPEDKTVSEMVDYYNNLPEVEWAQPNYIYHISAIPDDEYYIYEQRGHIITNLEAAWDVEKGDNSVTVAVVDSGIIPDHPDLAGNLVPGHDFVDDDNDPTDKTPESNSGSHGTHVAGIIGAVTNNGTGVAGVNWDVNILPVRVMGTDGSGFTDVIADGIRYAVNNNVDIINLSLGVDPSRLENGSDPYMDDAINYAVNNGVIVIAAAGNGGSDSIGDSYVDYPANMDSTIAVGAVDFNKDIASFSNYGQNLDLVAPGVGIYSTWGYYDGYNYETISDYYNMSGTSMATPYVSGIAALLLANGVPSYEVRNRLTSTAVDLGGTGWDQYYGYGLVDAYGALLGKKLSKPYVMAAEFDETTNTVYPRSEIVQVNDDGTYSLQNVTPGEWYIIAYRDVDDNGYIDAGDYYGETSNTYSINTDTSLKDINVNMYYVTGYNTSTSLKINGIAEIEEVNN</sequence>
<feature type="region of interest" description="Disordered" evidence="7">
    <location>
        <begin position="289"/>
        <end position="314"/>
    </location>
</feature>
<evidence type="ECO:0000313" key="11">
    <source>
        <dbReference type="Proteomes" id="UP000000719"/>
    </source>
</evidence>
<protein>
    <submittedName>
        <fullName evidence="10">Peptidase S8 and S53 subtilisin kexin sedolisin</fullName>
    </submittedName>
</protein>
<dbReference type="GO" id="GO:0006508">
    <property type="term" value="P:proteolysis"/>
    <property type="evidence" value="ECO:0007669"/>
    <property type="project" value="UniProtKB-KW"/>
</dbReference>
<dbReference type="Proteomes" id="UP000000719">
    <property type="component" value="Chromosome"/>
</dbReference>
<dbReference type="Gene3D" id="2.60.40.1120">
    <property type="entry name" value="Carboxypeptidase-like, regulatory domain"/>
    <property type="match status" value="1"/>
</dbReference>
<evidence type="ECO:0000256" key="3">
    <source>
        <dbReference type="ARBA" id="ARBA00022801"/>
    </source>
</evidence>
<feature type="domain" description="Fervidolysin-like N-terminal prodomain" evidence="9">
    <location>
        <begin position="150"/>
        <end position="227"/>
    </location>
</feature>
<dbReference type="OrthoDB" id="9798386at2"/>
<dbReference type="InterPro" id="IPR036852">
    <property type="entry name" value="Peptidase_S8/S53_dom_sf"/>
</dbReference>
<dbReference type="KEGG" id="hor:Hore_05170"/>
<dbReference type="PROSITE" id="PS51892">
    <property type="entry name" value="SUBTILASE"/>
    <property type="match status" value="1"/>
</dbReference>
<proteinExistence type="inferred from homology"/>
<evidence type="ECO:0000256" key="2">
    <source>
        <dbReference type="ARBA" id="ARBA00022670"/>
    </source>
</evidence>
<dbReference type="Pfam" id="PF00082">
    <property type="entry name" value="Peptidase_S8"/>
    <property type="match status" value="1"/>
</dbReference>
<dbReference type="eggNOG" id="COG1404">
    <property type="taxonomic scope" value="Bacteria"/>
</dbReference>
<dbReference type="InterPro" id="IPR022398">
    <property type="entry name" value="Peptidase_S8_His-AS"/>
</dbReference>
<keyword evidence="2 5" id="KW-0645">Protease</keyword>
<dbReference type="GO" id="GO:0004252">
    <property type="term" value="F:serine-type endopeptidase activity"/>
    <property type="evidence" value="ECO:0007669"/>
    <property type="project" value="UniProtKB-UniRule"/>
</dbReference>
<dbReference type="AlphaFoldDB" id="B8D248"/>
<dbReference type="InterPro" id="IPR015500">
    <property type="entry name" value="Peptidase_S8_subtilisin-rel"/>
</dbReference>
<dbReference type="InterPro" id="IPR008969">
    <property type="entry name" value="CarboxyPept-like_regulatory"/>
</dbReference>
<dbReference type="EMBL" id="CP001098">
    <property type="protein sequence ID" value="ACL69275.1"/>
    <property type="molecule type" value="Genomic_DNA"/>
</dbReference>
<feature type="active site" description="Charge relay system" evidence="5">
    <location>
        <position position="485"/>
    </location>
</feature>
<organism evidence="10 11">
    <name type="scientific">Halothermothrix orenii (strain H 168 / OCM 544 / DSM 9562)</name>
    <dbReference type="NCBI Taxonomy" id="373903"/>
    <lineage>
        <taxon>Bacteria</taxon>
        <taxon>Bacillati</taxon>
        <taxon>Bacillota</taxon>
        <taxon>Clostridia</taxon>
        <taxon>Halanaerobiales</taxon>
        <taxon>Halothermotrichaceae</taxon>
        <taxon>Halothermothrix</taxon>
    </lineage>
</organism>
<evidence type="ECO:0000256" key="1">
    <source>
        <dbReference type="ARBA" id="ARBA00011073"/>
    </source>
</evidence>
<evidence type="ECO:0000256" key="5">
    <source>
        <dbReference type="PROSITE-ProRule" id="PRU01240"/>
    </source>
</evidence>
<dbReference type="InterPro" id="IPR050131">
    <property type="entry name" value="Peptidase_S8_subtilisin-like"/>
</dbReference>
<dbReference type="InterPro" id="IPR000209">
    <property type="entry name" value="Peptidase_S8/S53_dom"/>
</dbReference>
<dbReference type="Pfam" id="PF13620">
    <property type="entry name" value="CarboxypepD_reg"/>
    <property type="match status" value="1"/>
</dbReference>
<evidence type="ECO:0000256" key="4">
    <source>
        <dbReference type="ARBA" id="ARBA00022825"/>
    </source>
</evidence>
<keyword evidence="11" id="KW-1185">Reference proteome</keyword>
<feature type="active site" description="Charge relay system" evidence="5">
    <location>
        <position position="311"/>
    </location>
</feature>